<name>X1TEI5_9ZZZZ</name>
<dbReference type="EMBL" id="BARW01030188">
    <property type="protein sequence ID" value="GAJ03689.1"/>
    <property type="molecule type" value="Genomic_DNA"/>
</dbReference>
<dbReference type="AlphaFoldDB" id="X1TEI5"/>
<comment type="caution">
    <text evidence="2">The sequence shown here is derived from an EMBL/GenBank/DDBJ whole genome shotgun (WGS) entry which is preliminary data.</text>
</comment>
<evidence type="ECO:0000256" key="1">
    <source>
        <dbReference type="SAM" id="MobiDB-lite"/>
    </source>
</evidence>
<protein>
    <submittedName>
        <fullName evidence="2">Uncharacterized protein</fullName>
    </submittedName>
</protein>
<sequence>MFPRNTLRVGQIPPPSPATPPEEKLNYIVQQLQRLVEIGEQLIGQVPIVLEPKIVPGLVSVPLDPAMLNRAIMAMGLKGKASFPTVRAAWSCPAGMTTEVIFPMTPGWYCTSTFVTITSDFYDPSITVFVYADDIPITPWGVTLTGPCEISYGDYFVKRKSVAISTVNNTATDAVLSELCYG</sequence>
<feature type="non-terminal residue" evidence="2">
    <location>
        <position position="182"/>
    </location>
</feature>
<organism evidence="2">
    <name type="scientific">marine sediment metagenome</name>
    <dbReference type="NCBI Taxonomy" id="412755"/>
    <lineage>
        <taxon>unclassified sequences</taxon>
        <taxon>metagenomes</taxon>
        <taxon>ecological metagenomes</taxon>
    </lineage>
</organism>
<evidence type="ECO:0000313" key="2">
    <source>
        <dbReference type="EMBL" id="GAJ03689.1"/>
    </source>
</evidence>
<reference evidence="2" key="1">
    <citation type="journal article" date="2014" name="Front. Microbiol.">
        <title>High frequency of phylogenetically diverse reductive dehalogenase-homologous genes in deep subseafloor sedimentary metagenomes.</title>
        <authorList>
            <person name="Kawai M."/>
            <person name="Futagami T."/>
            <person name="Toyoda A."/>
            <person name="Takaki Y."/>
            <person name="Nishi S."/>
            <person name="Hori S."/>
            <person name="Arai W."/>
            <person name="Tsubouchi T."/>
            <person name="Morono Y."/>
            <person name="Uchiyama I."/>
            <person name="Ito T."/>
            <person name="Fujiyama A."/>
            <person name="Inagaki F."/>
            <person name="Takami H."/>
        </authorList>
    </citation>
    <scope>NUCLEOTIDE SEQUENCE</scope>
    <source>
        <strain evidence="2">Expedition CK06-06</strain>
    </source>
</reference>
<feature type="region of interest" description="Disordered" evidence="1">
    <location>
        <begin position="1"/>
        <end position="21"/>
    </location>
</feature>
<accession>X1TEI5</accession>
<proteinExistence type="predicted"/>
<gene>
    <name evidence="2" type="ORF">S12H4_48325</name>
</gene>